<dbReference type="CDD" id="cd20628">
    <property type="entry name" value="CYP4"/>
    <property type="match status" value="1"/>
</dbReference>
<proteinExistence type="inferred from homology"/>
<evidence type="ECO:0008006" key="13">
    <source>
        <dbReference type="Google" id="ProtNLM"/>
    </source>
</evidence>
<evidence type="ECO:0000256" key="10">
    <source>
        <dbReference type="SAM" id="SignalP"/>
    </source>
</evidence>
<reference evidence="11" key="1">
    <citation type="journal article" date="2023" name="G3 (Bethesda)">
        <title>Whole genome assemblies of Zophobas morio and Tenebrio molitor.</title>
        <authorList>
            <person name="Kaur S."/>
            <person name="Stinson S.A."/>
            <person name="diCenzo G.C."/>
        </authorList>
    </citation>
    <scope>NUCLEOTIDE SEQUENCE</scope>
    <source>
        <strain evidence="11">QUZm001</strain>
    </source>
</reference>
<keyword evidence="4 8" id="KW-0479">Metal-binding</keyword>
<feature type="binding site" description="axial binding residue" evidence="8">
    <location>
        <position position="389"/>
    </location>
    <ligand>
        <name>heme</name>
        <dbReference type="ChEBI" id="CHEBI:30413"/>
    </ligand>
    <ligandPart>
        <name>Fe</name>
        <dbReference type="ChEBI" id="CHEBI:18248"/>
    </ligandPart>
</feature>
<dbReference type="InterPro" id="IPR050196">
    <property type="entry name" value="Cytochrome_P450_Monoox"/>
</dbReference>
<comment type="caution">
    <text evidence="11">The sequence shown here is derived from an EMBL/GenBank/DDBJ whole genome shotgun (WGS) entry which is preliminary data.</text>
</comment>
<evidence type="ECO:0000313" key="12">
    <source>
        <dbReference type="Proteomes" id="UP001168821"/>
    </source>
</evidence>
<dbReference type="SUPFAM" id="SSF48264">
    <property type="entry name" value="Cytochrome P450"/>
    <property type="match status" value="1"/>
</dbReference>
<keyword evidence="6 8" id="KW-0408">Iron</keyword>
<evidence type="ECO:0000256" key="4">
    <source>
        <dbReference type="ARBA" id="ARBA00022723"/>
    </source>
</evidence>
<feature type="signal peptide" evidence="10">
    <location>
        <begin position="1"/>
        <end position="22"/>
    </location>
</feature>
<accession>A0AA38MH17</accession>
<sequence>MLLVAAFIIAVVLYFLLKRNHTENGLHKFPEPPGNFFMGHILQAKSAEDVLEVTNKYLDYGKTVRLRIGPAACPIREGLITIDYSLVEFILKSNKILTKSENYNFLKAWLRNGLLISSGDYWKRHRKILTPAFHFEILKEFVHVFESVGDIFVKKLEKYEGTASVDLHPLVILLTLDIISETAMGTKIDVQSGHNLHYVKSVKEICRIAIERAFNLFRASSLTFRFCKDYYKQKQALKVLHGFTSEVLNSKKGQVFEKTTKKMAFLDLLLKFSRDEDVLSNDEIREEVDTFMFEGHDTTAVGICFILYCLADHPDVQAKVLQEQKAFLKNVSDGCLIPKRTNIVLFIYALHRNPDFFPEPEKFKPERFENFNTSFPYAYIPFSAGARNCIGQKFAMLEMKSVISKVVRHFEIKPTLPRHELKLSVEAVLKSINGIKVVLKRRH</sequence>
<evidence type="ECO:0000256" key="1">
    <source>
        <dbReference type="ARBA" id="ARBA00001971"/>
    </source>
</evidence>
<dbReference type="AlphaFoldDB" id="A0AA38MH17"/>
<dbReference type="Gene3D" id="1.10.630.10">
    <property type="entry name" value="Cytochrome P450"/>
    <property type="match status" value="2"/>
</dbReference>
<evidence type="ECO:0000256" key="7">
    <source>
        <dbReference type="ARBA" id="ARBA00023033"/>
    </source>
</evidence>
<dbReference type="Pfam" id="PF00067">
    <property type="entry name" value="p450"/>
    <property type="match status" value="2"/>
</dbReference>
<dbReference type="GO" id="GO:0020037">
    <property type="term" value="F:heme binding"/>
    <property type="evidence" value="ECO:0007669"/>
    <property type="project" value="InterPro"/>
</dbReference>
<evidence type="ECO:0000256" key="3">
    <source>
        <dbReference type="ARBA" id="ARBA00022617"/>
    </source>
</evidence>
<dbReference type="InterPro" id="IPR001128">
    <property type="entry name" value="Cyt_P450"/>
</dbReference>
<dbReference type="PRINTS" id="PR00463">
    <property type="entry name" value="EP450I"/>
</dbReference>
<feature type="chain" id="PRO_5041386406" description="Cytochrome P450" evidence="10">
    <location>
        <begin position="23"/>
        <end position="443"/>
    </location>
</feature>
<evidence type="ECO:0000256" key="2">
    <source>
        <dbReference type="ARBA" id="ARBA00010617"/>
    </source>
</evidence>
<name>A0AA38MH17_9CUCU</name>
<gene>
    <name evidence="11" type="ORF">Zmor_015997</name>
</gene>
<evidence type="ECO:0000256" key="5">
    <source>
        <dbReference type="ARBA" id="ARBA00023002"/>
    </source>
</evidence>
<dbReference type="InterPro" id="IPR002401">
    <property type="entry name" value="Cyt_P450_E_grp-I"/>
</dbReference>
<dbReference type="GO" id="GO:0004497">
    <property type="term" value="F:monooxygenase activity"/>
    <property type="evidence" value="ECO:0007669"/>
    <property type="project" value="UniProtKB-KW"/>
</dbReference>
<evidence type="ECO:0000313" key="11">
    <source>
        <dbReference type="EMBL" id="KAJ3656960.1"/>
    </source>
</evidence>
<dbReference type="PANTHER" id="PTHR24291">
    <property type="entry name" value="CYTOCHROME P450 FAMILY 4"/>
    <property type="match status" value="1"/>
</dbReference>
<comment type="similarity">
    <text evidence="2 9">Belongs to the cytochrome P450 family.</text>
</comment>
<dbReference type="PANTHER" id="PTHR24291:SF187">
    <property type="entry name" value="CYTOCHROME P450 4AE1-RELATED"/>
    <property type="match status" value="1"/>
</dbReference>
<dbReference type="GO" id="GO:0016705">
    <property type="term" value="F:oxidoreductase activity, acting on paired donors, with incorporation or reduction of molecular oxygen"/>
    <property type="evidence" value="ECO:0007669"/>
    <property type="project" value="InterPro"/>
</dbReference>
<protein>
    <recommendedName>
        <fullName evidence="13">Cytochrome P450</fullName>
    </recommendedName>
</protein>
<keyword evidence="7 9" id="KW-0503">Monooxygenase</keyword>
<evidence type="ECO:0000256" key="9">
    <source>
        <dbReference type="RuleBase" id="RU000461"/>
    </source>
</evidence>
<dbReference type="PROSITE" id="PS00086">
    <property type="entry name" value="CYTOCHROME_P450"/>
    <property type="match status" value="1"/>
</dbReference>
<comment type="cofactor">
    <cofactor evidence="1 8">
        <name>heme</name>
        <dbReference type="ChEBI" id="CHEBI:30413"/>
    </cofactor>
</comment>
<dbReference type="InterPro" id="IPR017972">
    <property type="entry name" value="Cyt_P450_CS"/>
</dbReference>
<keyword evidence="12" id="KW-1185">Reference proteome</keyword>
<dbReference type="EMBL" id="JALNTZ010000004">
    <property type="protein sequence ID" value="KAJ3656960.1"/>
    <property type="molecule type" value="Genomic_DNA"/>
</dbReference>
<keyword evidence="5 9" id="KW-0560">Oxidoreductase</keyword>
<keyword evidence="3 8" id="KW-0349">Heme</keyword>
<evidence type="ECO:0000256" key="8">
    <source>
        <dbReference type="PIRSR" id="PIRSR602401-1"/>
    </source>
</evidence>
<dbReference type="GO" id="GO:0005506">
    <property type="term" value="F:iron ion binding"/>
    <property type="evidence" value="ECO:0007669"/>
    <property type="project" value="InterPro"/>
</dbReference>
<evidence type="ECO:0000256" key="6">
    <source>
        <dbReference type="ARBA" id="ARBA00023004"/>
    </source>
</evidence>
<keyword evidence="10" id="KW-0732">Signal</keyword>
<dbReference type="PRINTS" id="PR00385">
    <property type="entry name" value="P450"/>
</dbReference>
<organism evidence="11 12">
    <name type="scientific">Zophobas morio</name>
    <dbReference type="NCBI Taxonomy" id="2755281"/>
    <lineage>
        <taxon>Eukaryota</taxon>
        <taxon>Metazoa</taxon>
        <taxon>Ecdysozoa</taxon>
        <taxon>Arthropoda</taxon>
        <taxon>Hexapoda</taxon>
        <taxon>Insecta</taxon>
        <taxon>Pterygota</taxon>
        <taxon>Neoptera</taxon>
        <taxon>Endopterygota</taxon>
        <taxon>Coleoptera</taxon>
        <taxon>Polyphaga</taxon>
        <taxon>Cucujiformia</taxon>
        <taxon>Tenebrionidae</taxon>
        <taxon>Zophobas</taxon>
    </lineage>
</organism>
<dbReference type="Proteomes" id="UP001168821">
    <property type="component" value="Unassembled WGS sequence"/>
</dbReference>
<dbReference type="InterPro" id="IPR036396">
    <property type="entry name" value="Cyt_P450_sf"/>
</dbReference>